<dbReference type="GO" id="GO:0005525">
    <property type="term" value="F:GTP binding"/>
    <property type="evidence" value="ECO:0007669"/>
    <property type="project" value="UniProtKB-KW"/>
</dbReference>
<keyword evidence="2" id="KW-0547">Nucleotide-binding</keyword>
<proteinExistence type="inferred from homology"/>
<dbReference type="Proteomes" id="UP000618795">
    <property type="component" value="Unassembled WGS sequence"/>
</dbReference>
<keyword evidence="4" id="KW-0342">GTP-binding</keyword>
<dbReference type="GO" id="GO:0016787">
    <property type="term" value="F:hydrolase activity"/>
    <property type="evidence" value="ECO:0007669"/>
    <property type="project" value="UniProtKB-KW"/>
</dbReference>
<keyword evidence="3" id="KW-0378">Hydrolase</keyword>
<dbReference type="InterPro" id="IPR052705">
    <property type="entry name" value="Gliding_Motility_GTPase"/>
</dbReference>
<evidence type="ECO:0000256" key="2">
    <source>
        <dbReference type="ARBA" id="ARBA00022741"/>
    </source>
</evidence>
<sequence length="208" mass="22656">MDSANWSDQPAVHYLAPAVTRSAKIVVAGAFGVGKTTFVGSVSEVTPLRMEEPITQASVGVDDLRGTPHKTTTTVAMDFGRIHLLDDRLVLYLFGTPGQTRFRPLWEGLTEGALGALVLADARDLEGSHEVLSLLEEQQTPYAVAINVFPDAPRYPLHEVRQALALDPDTPLAECDARDRRSCVYALITLIEHLTARHAPAPLVEPRP</sequence>
<dbReference type="SUPFAM" id="SSF52540">
    <property type="entry name" value="P-loop containing nucleoside triphosphate hydrolases"/>
    <property type="match status" value="1"/>
</dbReference>
<dbReference type="RefSeq" id="WP_191871025.1">
    <property type="nucleotide sequence ID" value="NZ_BMTD01000001.1"/>
</dbReference>
<dbReference type="Gene3D" id="3.40.50.300">
    <property type="entry name" value="P-loop containing nucleotide triphosphate hydrolases"/>
    <property type="match status" value="1"/>
</dbReference>
<dbReference type="InterPro" id="IPR027417">
    <property type="entry name" value="P-loop_NTPase"/>
</dbReference>
<dbReference type="PANTHER" id="PTHR42708">
    <property type="entry name" value="ATP/GTP-BINDING PROTEIN-RELATED"/>
    <property type="match status" value="1"/>
</dbReference>
<reference evidence="5" key="1">
    <citation type="journal article" date="2014" name="Int. J. Syst. Evol. Microbiol.">
        <title>Complete genome sequence of Corynebacterium casei LMG S-19264T (=DSM 44701T), isolated from a smear-ripened cheese.</title>
        <authorList>
            <consortium name="US DOE Joint Genome Institute (JGI-PGF)"/>
            <person name="Walter F."/>
            <person name="Albersmeier A."/>
            <person name="Kalinowski J."/>
            <person name="Ruckert C."/>
        </authorList>
    </citation>
    <scope>NUCLEOTIDE SEQUENCE</scope>
    <source>
        <strain evidence="5">JCM 4369</strain>
    </source>
</reference>
<dbReference type="CDD" id="cd00882">
    <property type="entry name" value="Ras_like_GTPase"/>
    <property type="match status" value="1"/>
</dbReference>
<dbReference type="AlphaFoldDB" id="A0A918I758"/>
<dbReference type="PANTHER" id="PTHR42708:SF1">
    <property type="entry name" value="GLIDING MOTILITY PROTEIN MGLA"/>
    <property type="match status" value="1"/>
</dbReference>
<evidence type="ECO:0000313" key="5">
    <source>
        <dbReference type="EMBL" id="GGU76608.1"/>
    </source>
</evidence>
<organism evidence="5 6">
    <name type="scientific">Streptomyces filipinensis</name>
    <dbReference type="NCBI Taxonomy" id="66887"/>
    <lineage>
        <taxon>Bacteria</taxon>
        <taxon>Bacillati</taxon>
        <taxon>Actinomycetota</taxon>
        <taxon>Actinomycetes</taxon>
        <taxon>Kitasatosporales</taxon>
        <taxon>Streptomycetaceae</taxon>
        <taxon>Streptomyces</taxon>
    </lineage>
</organism>
<dbReference type="InterPro" id="IPR004130">
    <property type="entry name" value="Gpn"/>
</dbReference>
<evidence type="ECO:0000256" key="1">
    <source>
        <dbReference type="ARBA" id="ARBA00005290"/>
    </source>
</evidence>
<protein>
    <submittedName>
        <fullName evidence="5">ATP/GTP-binding protein</fullName>
    </submittedName>
</protein>
<name>A0A918I758_9ACTN</name>
<keyword evidence="6" id="KW-1185">Reference proteome</keyword>
<gene>
    <name evidence="5" type="ORF">GCM10010260_06050</name>
</gene>
<evidence type="ECO:0000256" key="4">
    <source>
        <dbReference type="ARBA" id="ARBA00023134"/>
    </source>
</evidence>
<reference evidence="5" key="2">
    <citation type="submission" date="2020-09" db="EMBL/GenBank/DDBJ databases">
        <authorList>
            <person name="Sun Q."/>
            <person name="Ohkuma M."/>
        </authorList>
    </citation>
    <scope>NUCLEOTIDE SEQUENCE</scope>
    <source>
        <strain evidence="5">JCM 4369</strain>
    </source>
</reference>
<evidence type="ECO:0000313" key="6">
    <source>
        <dbReference type="Proteomes" id="UP000618795"/>
    </source>
</evidence>
<dbReference type="EMBL" id="BMTD01000001">
    <property type="protein sequence ID" value="GGU76608.1"/>
    <property type="molecule type" value="Genomic_DNA"/>
</dbReference>
<comment type="caution">
    <text evidence="5">The sequence shown here is derived from an EMBL/GenBank/DDBJ whole genome shotgun (WGS) entry which is preliminary data.</text>
</comment>
<evidence type="ECO:0000256" key="3">
    <source>
        <dbReference type="ARBA" id="ARBA00022801"/>
    </source>
</evidence>
<accession>A0A918I758</accession>
<dbReference type="Pfam" id="PF03029">
    <property type="entry name" value="ATP_bind_1"/>
    <property type="match status" value="1"/>
</dbReference>
<comment type="similarity">
    <text evidence="1">Belongs to the GPN-loop GTPase family.</text>
</comment>